<dbReference type="Gene3D" id="3.40.30.10">
    <property type="entry name" value="Glutaredoxin"/>
    <property type="match status" value="1"/>
</dbReference>
<organism evidence="4 6">
    <name type="scientific">Butyricimonas paravirosa</name>
    <dbReference type="NCBI Taxonomy" id="1472417"/>
    <lineage>
        <taxon>Bacteria</taxon>
        <taxon>Pseudomonadati</taxon>
        <taxon>Bacteroidota</taxon>
        <taxon>Bacteroidia</taxon>
        <taxon>Bacteroidales</taxon>
        <taxon>Odoribacteraceae</taxon>
        <taxon>Butyricimonas</taxon>
    </lineage>
</organism>
<evidence type="ECO:0000313" key="4">
    <source>
        <dbReference type="EMBL" id="NJC16410.1"/>
    </source>
</evidence>
<reference evidence="5 7" key="1">
    <citation type="submission" date="2019-09" db="EMBL/GenBank/DDBJ databases">
        <title>Butyricimonas paravirosa DSM 105722 (=214-4 = JCM 18677 = CCUG 65563).</title>
        <authorList>
            <person name="Le Roy T."/>
            <person name="Cani P.D."/>
        </authorList>
    </citation>
    <scope>NUCLEOTIDE SEQUENCE [LARGE SCALE GENOMIC DNA]</scope>
    <source>
        <strain evidence="5 7">DSM 105722</strain>
    </source>
</reference>
<dbReference type="CDD" id="cd02947">
    <property type="entry name" value="TRX_family"/>
    <property type="match status" value="1"/>
</dbReference>
<dbReference type="PROSITE" id="PS00194">
    <property type="entry name" value="THIOREDOXIN_1"/>
    <property type="match status" value="1"/>
</dbReference>
<dbReference type="InterPro" id="IPR021109">
    <property type="entry name" value="Peptidase_aspartic_dom_sf"/>
</dbReference>
<dbReference type="AlphaFoldDB" id="A0A7X6BH19"/>
<gene>
    <name evidence="5" type="ORF">F1644_12815</name>
    <name evidence="4" type="ORF">GGR15_000012</name>
</gene>
<dbReference type="Proteomes" id="UP001302374">
    <property type="component" value="Chromosome"/>
</dbReference>
<evidence type="ECO:0000313" key="5">
    <source>
        <dbReference type="EMBL" id="WOF13086.1"/>
    </source>
</evidence>
<reference evidence="4 6" key="2">
    <citation type="submission" date="2020-03" db="EMBL/GenBank/DDBJ databases">
        <title>Genomic Encyclopedia of Type Strains, Phase IV (KMG-IV): sequencing the most valuable type-strain genomes for metagenomic binning, comparative biology and taxonomic classification.</title>
        <authorList>
            <person name="Goeker M."/>
        </authorList>
    </citation>
    <scope>NUCLEOTIDE SEQUENCE [LARGE SCALE GENOMIC DNA]</scope>
    <source>
        <strain evidence="4 6">DSM 105722</strain>
    </source>
</reference>
<feature type="signal peptide" evidence="2">
    <location>
        <begin position="1"/>
        <end position="20"/>
    </location>
</feature>
<dbReference type="Pfam" id="PF00085">
    <property type="entry name" value="Thioredoxin"/>
    <property type="match status" value="1"/>
</dbReference>
<protein>
    <submittedName>
        <fullName evidence="4">Thioredoxin</fullName>
    </submittedName>
</protein>
<dbReference type="InterPro" id="IPR017937">
    <property type="entry name" value="Thioredoxin_CS"/>
</dbReference>
<feature type="chain" id="PRO_5031246061" evidence="2">
    <location>
        <begin position="21"/>
        <end position="422"/>
    </location>
</feature>
<dbReference type="GO" id="GO:0045454">
    <property type="term" value="P:cell redox homeostasis"/>
    <property type="evidence" value="ECO:0007669"/>
    <property type="project" value="TreeGrafter"/>
</dbReference>
<dbReference type="PRINTS" id="PR00421">
    <property type="entry name" value="THIOREDOXIN"/>
</dbReference>
<keyword evidence="2" id="KW-0732">Signal</keyword>
<evidence type="ECO:0000256" key="2">
    <source>
        <dbReference type="SAM" id="SignalP"/>
    </source>
</evidence>
<dbReference type="EMBL" id="CP043839">
    <property type="protein sequence ID" value="WOF13086.1"/>
    <property type="molecule type" value="Genomic_DNA"/>
</dbReference>
<dbReference type="RefSeq" id="WP_118302893.1">
    <property type="nucleotide sequence ID" value="NZ_BMPA01000001.1"/>
</dbReference>
<dbReference type="InterPro" id="IPR013766">
    <property type="entry name" value="Thioredoxin_domain"/>
</dbReference>
<evidence type="ECO:0000256" key="1">
    <source>
        <dbReference type="ARBA" id="ARBA00023284"/>
    </source>
</evidence>
<keyword evidence="1" id="KW-0676">Redox-active center</keyword>
<dbReference type="Proteomes" id="UP000576368">
    <property type="component" value="Unassembled WGS sequence"/>
</dbReference>
<sequence>MKNILWVCCFMILLPLVSRAQMKNTVSEVREYKEVDGKIIITCLVNSVEADFVLDLAGQTAILPEYVEKFNIDTTEKAKIPYDCFQYKNIPTFRSVSLNSISFGNNAFANGLGAFVLKDEPYLRELGVAGIVGGAIFQRVVLTIDSQRKKLTMSQPYRPSYMKLTNRANAQLLQGVGMECPITIDGVTFSCMLDTWNKGLVELNATDFARLTGTAGKNVQVYAGYGKTLVMVPAKVVGQCDFVRMAFKDVSIAENKSLIRSVIGTEILKHGLLSVDFLRQTIYFQPFDEVTVKDDVIENHVTVESGKVNEITGVYFRENIHDYLKETDFTFKGDKPVVIDFWASWCGPCMKMMPFMEQLAAKYKDKVIFLKVNADKEKELCNKFGINALPTFMFLPMGGKPIQEIGAEPGKVEKIIMEQLLK</sequence>
<dbReference type="GeneID" id="86892189"/>
<dbReference type="SUPFAM" id="SSF52833">
    <property type="entry name" value="Thioredoxin-like"/>
    <property type="match status" value="1"/>
</dbReference>
<accession>A0A7X6BH19</accession>
<name>A0A7X6BH19_9BACT</name>
<evidence type="ECO:0000313" key="7">
    <source>
        <dbReference type="Proteomes" id="UP001302374"/>
    </source>
</evidence>
<dbReference type="PANTHER" id="PTHR43601:SF3">
    <property type="entry name" value="THIOREDOXIN, MITOCHONDRIAL"/>
    <property type="match status" value="1"/>
</dbReference>
<dbReference type="PROSITE" id="PS50890">
    <property type="entry name" value="PUA"/>
    <property type="match status" value="1"/>
</dbReference>
<dbReference type="EMBL" id="JAATLI010000001">
    <property type="protein sequence ID" value="NJC16410.1"/>
    <property type="molecule type" value="Genomic_DNA"/>
</dbReference>
<evidence type="ECO:0000259" key="3">
    <source>
        <dbReference type="PROSITE" id="PS51352"/>
    </source>
</evidence>
<keyword evidence="7" id="KW-1185">Reference proteome</keyword>
<proteinExistence type="predicted"/>
<dbReference type="Gene3D" id="2.40.70.10">
    <property type="entry name" value="Acid Proteases"/>
    <property type="match status" value="1"/>
</dbReference>
<dbReference type="PANTHER" id="PTHR43601">
    <property type="entry name" value="THIOREDOXIN, MITOCHONDRIAL"/>
    <property type="match status" value="1"/>
</dbReference>
<feature type="domain" description="Thioredoxin" evidence="3">
    <location>
        <begin position="290"/>
        <end position="422"/>
    </location>
</feature>
<dbReference type="InterPro" id="IPR036249">
    <property type="entry name" value="Thioredoxin-like_sf"/>
</dbReference>
<evidence type="ECO:0000313" key="6">
    <source>
        <dbReference type="Proteomes" id="UP000576368"/>
    </source>
</evidence>
<dbReference type="PROSITE" id="PS51352">
    <property type="entry name" value="THIOREDOXIN_2"/>
    <property type="match status" value="1"/>
</dbReference>